<dbReference type="RefSeq" id="WP_168039350.1">
    <property type="nucleotide sequence ID" value="NZ_JAATJH010000006.1"/>
</dbReference>
<protein>
    <submittedName>
        <fullName evidence="2">Transcriptional regulator with XRE-family HTH domain</fullName>
    </submittedName>
</protein>
<evidence type="ECO:0000313" key="2">
    <source>
        <dbReference type="EMBL" id="NJC27858.1"/>
    </source>
</evidence>
<keyword evidence="3" id="KW-1185">Reference proteome</keyword>
<comment type="caution">
    <text evidence="2">The sequence shown here is derived from an EMBL/GenBank/DDBJ whole genome shotgun (WGS) entry which is preliminary data.</text>
</comment>
<dbReference type="EMBL" id="JAATJH010000006">
    <property type="protein sequence ID" value="NJC27858.1"/>
    <property type="molecule type" value="Genomic_DNA"/>
</dbReference>
<proteinExistence type="predicted"/>
<dbReference type="Gene3D" id="1.10.260.40">
    <property type="entry name" value="lambda repressor-like DNA-binding domains"/>
    <property type="match status" value="1"/>
</dbReference>
<reference evidence="2 3" key="1">
    <citation type="submission" date="2020-03" db="EMBL/GenBank/DDBJ databases">
        <title>Genomic Encyclopedia of Type Strains, Phase IV (KMG-IV): sequencing the most valuable type-strain genomes for metagenomic binning, comparative biology and taxonomic classification.</title>
        <authorList>
            <person name="Goeker M."/>
        </authorList>
    </citation>
    <scope>NUCLEOTIDE SEQUENCE [LARGE SCALE GENOMIC DNA]</scope>
    <source>
        <strain evidence="2 3">DSM 105096</strain>
    </source>
</reference>
<organism evidence="2 3">
    <name type="scientific">Neolewinella antarctica</name>
    <dbReference type="NCBI Taxonomy" id="442734"/>
    <lineage>
        <taxon>Bacteria</taxon>
        <taxon>Pseudomonadati</taxon>
        <taxon>Bacteroidota</taxon>
        <taxon>Saprospiria</taxon>
        <taxon>Saprospirales</taxon>
        <taxon>Lewinellaceae</taxon>
        <taxon>Neolewinella</taxon>
    </lineage>
</organism>
<dbReference type="InterPro" id="IPR001387">
    <property type="entry name" value="Cro/C1-type_HTH"/>
</dbReference>
<dbReference type="PROSITE" id="PS50943">
    <property type="entry name" value="HTH_CROC1"/>
    <property type="match status" value="1"/>
</dbReference>
<dbReference type="Proteomes" id="UP000770785">
    <property type="component" value="Unassembled WGS sequence"/>
</dbReference>
<gene>
    <name evidence="2" type="ORF">GGR27_003376</name>
</gene>
<feature type="domain" description="HTH cro/C1-type" evidence="1">
    <location>
        <begin position="34"/>
        <end position="59"/>
    </location>
</feature>
<dbReference type="InterPro" id="IPR010982">
    <property type="entry name" value="Lambda_DNA-bd_dom_sf"/>
</dbReference>
<evidence type="ECO:0000313" key="3">
    <source>
        <dbReference type="Proteomes" id="UP000770785"/>
    </source>
</evidence>
<dbReference type="CDD" id="cd00093">
    <property type="entry name" value="HTH_XRE"/>
    <property type="match status" value="1"/>
</dbReference>
<dbReference type="SUPFAM" id="SSF47413">
    <property type="entry name" value="lambda repressor-like DNA-binding domains"/>
    <property type="match status" value="1"/>
</dbReference>
<dbReference type="Pfam" id="PF01381">
    <property type="entry name" value="HTH_3"/>
    <property type="match status" value="1"/>
</dbReference>
<name>A0ABX0XGE7_9BACT</name>
<accession>A0ABX0XGE7</accession>
<evidence type="ECO:0000259" key="1">
    <source>
        <dbReference type="PROSITE" id="PS50943"/>
    </source>
</evidence>
<sequence length="138" mass="15665">MISQPLRERMREEEYWTTKLQLEIFRQIDTHLTKNKISRSAFADQLGVSRGYVSQILNGDFDHKLSKLISLLLAVGKVPQVQFADLDKVIEQATGERPRLYATYRAEQTMRFGDEQTAATVNVVNADSGSSIIFDQVA</sequence>